<dbReference type="SFLD" id="SFLDS00029">
    <property type="entry name" value="Radical_SAM"/>
    <property type="match status" value="1"/>
</dbReference>
<dbReference type="GO" id="GO:0016787">
    <property type="term" value="F:hydrolase activity"/>
    <property type="evidence" value="ECO:0007669"/>
    <property type="project" value="UniProtKB-KW"/>
</dbReference>
<protein>
    <recommendedName>
        <fullName evidence="2">GTP 3',8-cyclase</fullName>
        <ecNumber evidence="2">4.1.99.22</ecNumber>
    </recommendedName>
</protein>
<organism evidence="15 16">
    <name type="scientific">Chlorobium phaeobacteroides (strain DSM 266 / SMG 266 / 2430)</name>
    <dbReference type="NCBI Taxonomy" id="290317"/>
    <lineage>
        <taxon>Bacteria</taxon>
        <taxon>Pseudomonadati</taxon>
        <taxon>Chlorobiota</taxon>
        <taxon>Chlorobiia</taxon>
        <taxon>Chlorobiales</taxon>
        <taxon>Chlorobiaceae</taxon>
        <taxon>Chlorobium/Pelodictyon group</taxon>
        <taxon>Chlorobium</taxon>
    </lineage>
</organism>
<dbReference type="EMBL" id="CP000492">
    <property type="protein sequence ID" value="ABL64788.1"/>
    <property type="molecule type" value="Genomic_DNA"/>
</dbReference>
<keyword evidence="9" id="KW-0342">GTP-binding</keyword>
<dbReference type="AlphaFoldDB" id="A1BEG1"/>
<evidence type="ECO:0000256" key="4">
    <source>
        <dbReference type="ARBA" id="ARBA00022691"/>
    </source>
</evidence>
<keyword evidence="5" id="KW-0479">Metal-binding</keyword>
<keyword evidence="15" id="KW-0378">Hydrolase</keyword>
<dbReference type="InterPro" id="IPR006638">
    <property type="entry name" value="Elp3/MiaA/NifB-like_rSAM"/>
</dbReference>
<evidence type="ECO:0000313" key="15">
    <source>
        <dbReference type="EMBL" id="ABL64788.1"/>
    </source>
</evidence>
<dbReference type="InterPro" id="IPR010505">
    <property type="entry name" value="MoaA_twitch"/>
</dbReference>
<dbReference type="SFLD" id="SFLDG01386">
    <property type="entry name" value="main_SPASM_domain-containing"/>
    <property type="match status" value="1"/>
</dbReference>
<evidence type="ECO:0000256" key="11">
    <source>
        <dbReference type="ARBA" id="ARBA00023239"/>
    </source>
</evidence>
<keyword evidence="4" id="KW-0949">S-adenosyl-L-methionine</keyword>
<dbReference type="SFLD" id="SFLDG01067">
    <property type="entry name" value="SPASM/twitch_domain_containing"/>
    <property type="match status" value="1"/>
</dbReference>
<feature type="compositionally biased region" description="Polar residues" evidence="13">
    <location>
        <begin position="321"/>
        <end position="333"/>
    </location>
</feature>
<dbReference type="SFLD" id="SFLDG01383">
    <property type="entry name" value="cyclic_pyranopterin_phosphate"/>
    <property type="match status" value="1"/>
</dbReference>
<dbReference type="eggNOG" id="COG2896">
    <property type="taxonomic scope" value="Bacteria"/>
</dbReference>
<dbReference type="Proteomes" id="UP000008701">
    <property type="component" value="Chromosome"/>
</dbReference>
<comment type="catalytic activity">
    <reaction evidence="12">
        <text>GTP + AH2 + S-adenosyl-L-methionine = (8S)-3',8-cyclo-7,8-dihydroguanosine 5'-triphosphate + 5'-deoxyadenosine + L-methionine + A + H(+)</text>
        <dbReference type="Rhea" id="RHEA:49576"/>
        <dbReference type="ChEBI" id="CHEBI:13193"/>
        <dbReference type="ChEBI" id="CHEBI:15378"/>
        <dbReference type="ChEBI" id="CHEBI:17319"/>
        <dbReference type="ChEBI" id="CHEBI:17499"/>
        <dbReference type="ChEBI" id="CHEBI:37565"/>
        <dbReference type="ChEBI" id="CHEBI:57844"/>
        <dbReference type="ChEBI" id="CHEBI:59789"/>
        <dbReference type="ChEBI" id="CHEBI:131766"/>
        <dbReference type="EC" id="4.1.99.22"/>
    </reaction>
</comment>
<dbReference type="GO" id="GO:0061798">
    <property type="term" value="F:GTP 3',8'-cyclase activity"/>
    <property type="evidence" value="ECO:0007669"/>
    <property type="project" value="UniProtKB-EC"/>
</dbReference>
<keyword evidence="16" id="KW-1185">Reference proteome</keyword>
<sequence>MNSPKQKNAPLVDQFQRHIEYARIAVTAHCNLRCTYCMREEHEYHTIADPELSSREVGKIIVALASIGIKKIRFTGGEPLLRKDISVLVRQAKSIAGIKTVSLTTNGILLDRHLDELIDAGLDAINLSLDTLDRERYLAITRRNEFDRVMSNLETLLAKATFPVKLNVVMMRGVNGDEIKDFIELTRTHSLTVRFMELQPFDDNQIWKTGKFMGIDKITEQLRSLNPGVQKKQGKSTEYFSFSLPGHQGSIAVIPAYTRNFCSSCNRIRITSHGKIISCLYDKEGLDLMPLLRNNADNNMLTELFRHAAAHKPADGKSAAEGQTRTSMSEIGG</sequence>
<dbReference type="InterPro" id="IPR050105">
    <property type="entry name" value="MoCo_biosynth_MoaA/MoaC"/>
</dbReference>
<keyword evidence="10" id="KW-0501">Molybdenum cofactor biosynthesis</keyword>
<dbReference type="GO" id="GO:0006777">
    <property type="term" value="P:Mo-molybdopterin cofactor biosynthetic process"/>
    <property type="evidence" value="ECO:0007669"/>
    <property type="project" value="UniProtKB-KW"/>
</dbReference>
<dbReference type="SMART" id="SM00729">
    <property type="entry name" value="Elp3"/>
    <property type="match status" value="1"/>
</dbReference>
<evidence type="ECO:0000256" key="6">
    <source>
        <dbReference type="ARBA" id="ARBA00022741"/>
    </source>
</evidence>
<evidence type="ECO:0000256" key="7">
    <source>
        <dbReference type="ARBA" id="ARBA00023004"/>
    </source>
</evidence>
<keyword evidence="8" id="KW-0411">Iron-sulfur</keyword>
<evidence type="ECO:0000256" key="10">
    <source>
        <dbReference type="ARBA" id="ARBA00023150"/>
    </source>
</evidence>
<reference evidence="15 16" key="1">
    <citation type="submission" date="2006-12" db="EMBL/GenBank/DDBJ databases">
        <title>Complete sequence of Chlorobium phaeobacteroides DSM 266.</title>
        <authorList>
            <consortium name="US DOE Joint Genome Institute"/>
            <person name="Copeland A."/>
            <person name="Lucas S."/>
            <person name="Lapidus A."/>
            <person name="Barry K."/>
            <person name="Detter J.C."/>
            <person name="Glavina del Rio T."/>
            <person name="Hammon N."/>
            <person name="Israni S."/>
            <person name="Pitluck S."/>
            <person name="Goltsman E."/>
            <person name="Schmutz J."/>
            <person name="Larimer F."/>
            <person name="Land M."/>
            <person name="Hauser L."/>
            <person name="Mikhailova N."/>
            <person name="Li T."/>
            <person name="Overmann J."/>
            <person name="Bryant D.A."/>
            <person name="Richardson P."/>
        </authorList>
    </citation>
    <scope>NUCLEOTIDE SEQUENCE [LARGE SCALE GENOMIC DNA]</scope>
    <source>
        <strain evidence="15 16">DSM 266</strain>
    </source>
</reference>
<evidence type="ECO:0000256" key="2">
    <source>
        <dbReference type="ARBA" id="ARBA00012167"/>
    </source>
</evidence>
<evidence type="ECO:0000259" key="14">
    <source>
        <dbReference type="PROSITE" id="PS51918"/>
    </source>
</evidence>
<evidence type="ECO:0000313" key="16">
    <source>
        <dbReference type="Proteomes" id="UP000008701"/>
    </source>
</evidence>
<comment type="cofactor">
    <cofactor evidence="1">
        <name>[4Fe-4S] cluster</name>
        <dbReference type="ChEBI" id="CHEBI:49883"/>
    </cofactor>
</comment>
<dbReference type="InterPro" id="IPR007197">
    <property type="entry name" value="rSAM"/>
</dbReference>
<dbReference type="CDD" id="cd21117">
    <property type="entry name" value="Twitch_MoaA"/>
    <property type="match status" value="1"/>
</dbReference>
<dbReference type="PANTHER" id="PTHR22960:SF0">
    <property type="entry name" value="MOLYBDENUM COFACTOR BIOSYNTHESIS PROTEIN 1"/>
    <property type="match status" value="1"/>
</dbReference>
<evidence type="ECO:0000256" key="5">
    <source>
        <dbReference type="ARBA" id="ARBA00022723"/>
    </source>
</evidence>
<dbReference type="SUPFAM" id="SSF102114">
    <property type="entry name" value="Radical SAM enzymes"/>
    <property type="match status" value="1"/>
</dbReference>
<proteinExistence type="predicted"/>
<dbReference type="InterPro" id="IPR000385">
    <property type="entry name" value="MoaA_NifB_PqqE_Fe-S-bd_CS"/>
</dbReference>
<dbReference type="STRING" id="290317.Cpha266_0734"/>
<dbReference type="Gene3D" id="3.20.20.70">
    <property type="entry name" value="Aldolase class I"/>
    <property type="match status" value="1"/>
</dbReference>
<dbReference type="OrthoDB" id="9763993at2"/>
<evidence type="ECO:0000256" key="9">
    <source>
        <dbReference type="ARBA" id="ARBA00023134"/>
    </source>
</evidence>
<dbReference type="InterPro" id="IPR058240">
    <property type="entry name" value="rSAM_sf"/>
</dbReference>
<dbReference type="InterPro" id="IPR013483">
    <property type="entry name" value="MoaA"/>
</dbReference>
<keyword evidence="6" id="KW-0547">Nucleotide-binding</keyword>
<evidence type="ECO:0000256" key="3">
    <source>
        <dbReference type="ARBA" id="ARBA00022485"/>
    </source>
</evidence>
<evidence type="ECO:0000256" key="1">
    <source>
        <dbReference type="ARBA" id="ARBA00001966"/>
    </source>
</evidence>
<dbReference type="Pfam" id="PF06463">
    <property type="entry name" value="Mob_synth_C"/>
    <property type="match status" value="1"/>
</dbReference>
<dbReference type="PROSITE" id="PS51918">
    <property type="entry name" value="RADICAL_SAM"/>
    <property type="match status" value="1"/>
</dbReference>
<dbReference type="GO" id="GO:0051539">
    <property type="term" value="F:4 iron, 4 sulfur cluster binding"/>
    <property type="evidence" value="ECO:0007669"/>
    <property type="project" value="UniProtKB-KW"/>
</dbReference>
<dbReference type="PANTHER" id="PTHR22960">
    <property type="entry name" value="MOLYBDOPTERIN COFACTOR SYNTHESIS PROTEIN A"/>
    <property type="match status" value="1"/>
</dbReference>
<name>A1BEG1_CHLPD</name>
<dbReference type="InterPro" id="IPR013785">
    <property type="entry name" value="Aldolase_TIM"/>
</dbReference>
<keyword evidence="11" id="KW-0456">Lyase</keyword>
<feature type="domain" description="Radical SAM core" evidence="14">
    <location>
        <begin position="14"/>
        <end position="228"/>
    </location>
</feature>
<dbReference type="NCBIfam" id="TIGR02666">
    <property type="entry name" value="moaA"/>
    <property type="match status" value="1"/>
</dbReference>
<dbReference type="RefSeq" id="WP_011744617.1">
    <property type="nucleotide sequence ID" value="NC_008639.1"/>
</dbReference>
<keyword evidence="7" id="KW-0408">Iron</keyword>
<dbReference type="EC" id="4.1.99.22" evidence="2"/>
<keyword evidence="3" id="KW-0004">4Fe-4S</keyword>
<dbReference type="InterPro" id="IPR040064">
    <property type="entry name" value="MoaA-like"/>
</dbReference>
<evidence type="ECO:0000256" key="13">
    <source>
        <dbReference type="SAM" id="MobiDB-lite"/>
    </source>
</evidence>
<dbReference type="Pfam" id="PF04055">
    <property type="entry name" value="Radical_SAM"/>
    <property type="match status" value="1"/>
</dbReference>
<gene>
    <name evidence="15" type="ordered locus">Cpha266_0734</name>
</gene>
<dbReference type="UniPathway" id="UPA00344"/>
<dbReference type="GO" id="GO:0005525">
    <property type="term" value="F:GTP binding"/>
    <property type="evidence" value="ECO:0007669"/>
    <property type="project" value="UniProtKB-KW"/>
</dbReference>
<dbReference type="HOGENOM" id="CLU_009273_0_1_10"/>
<feature type="region of interest" description="Disordered" evidence="13">
    <location>
        <begin position="312"/>
        <end position="333"/>
    </location>
</feature>
<evidence type="ECO:0000256" key="12">
    <source>
        <dbReference type="ARBA" id="ARBA00048697"/>
    </source>
</evidence>
<dbReference type="CDD" id="cd01335">
    <property type="entry name" value="Radical_SAM"/>
    <property type="match status" value="1"/>
</dbReference>
<dbReference type="GO" id="GO:0061799">
    <property type="term" value="F:cyclic pyranopterin monophosphate synthase activity"/>
    <property type="evidence" value="ECO:0007669"/>
    <property type="project" value="TreeGrafter"/>
</dbReference>
<dbReference type="GO" id="GO:0046872">
    <property type="term" value="F:metal ion binding"/>
    <property type="evidence" value="ECO:0007669"/>
    <property type="project" value="UniProtKB-KW"/>
</dbReference>
<dbReference type="KEGG" id="cph:Cpha266_0734"/>
<dbReference type="PROSITE" id="PS01305">
    <property type="entry name" value="MOAA_NIFB_PQQE"/>
    <property type="match status" value="1"/>
</dbReference>
<evidence type="ECO:0000256" key="8">
    <source>
        <dbReference type="ARBA" id="ARBA00023014"/>
    </source>
</evidence>
<accession>A1BEG1</accession>